<evidence type="ECO:0000313" key="2">
    <source>
        <dbReference type="Proteomes" id="UP000334340"/>
    </source>
</evidence>
<organism evidence="1 2">
    <name type="scientific">Candidatus Methylomirabilis lanthanidiphila</name>
    <dbReference type="NCBI Taxonomy" id="2211376"/>
    <lineage>
        <taxon>Bacteria</taxon>
        <taxon>Candidatus Methylomirabilota</taxon>
        <taxon>Candidatus Methylomirabilia</taxon>
        <taxon>Candidatus Methylomirabilales</taxon>
        <taxon>Candidatus Methylomirabilaceae</taxon>
        <taxon>Candidatus Methylomirabilis</taxon>
    </lineage>
</organism>
<proteinExistence type="predicted"/>
<protein>
    <submittedName>
        <fullName evidence="1">Uncharacterized protein</fullName>
    </submittedName>
</protein>
<dbReference type="EMBL" id="CABIKM010000064">
    <property type="protein sequence ID" value="VUZ86536.1"/>
    <property type="molecule type" value="Genomic_DNA"/>
</dbReference>
<dbReference type="Proteomes" id="UP000334340">
    <property type="component" value="Unassembled WGS sequence"/>
</dbReference>
<gene>
    <name evidence="1" type="ORF">MELA_02940</name>
</gene>
<dbReference type="AlphaFoldDB" id="A0A564ZN67"/>
<accession>A0A564ZN67</accession>
<sequence length="139" mass="15735">MNSISRHSNMYSHWRRSKAIADLRGGTEEESAQEGHGQIASIIEYSAEKKARNSYPHKIISPPGPSRCCQARMSRIGAMQVEGDNKFYYKRCSRCGFTVREFVSAVDIDRLPSAGVSDWDHTERWLDQIQRDAQADIAA</sequence>
<name>A0A564ZN67_9BACT</name>
<reference evidence="1 2" key="1">
    <citation type="submission" date="2019-07" db="EMBL/GenBank/DDBJ databases">
        <authorList>
            <person name="Cremers G."/>
        </authorList>
    </citation>
    <scope>NUCLEOTIDE SEQUENCE [LARGE SCALE GENOMIC DNA]</scope>
</reference>
<evidence type="ECO:0000313" key="1">
    <source>
        <dbReference type="EMBL" id="VUZ86536.1"/>
    </source>
</evidence>
<keyword evidence="2" id="KW-1185">Reference proteome</keyword>